<proteinExistence type="predicted"/>
<dbReference type="STRING" id="450851.PHZ_c2584"/>
<keyword evidence="3" id="KW-1003">Cell membrane</keyword>
<evidence type="ECO:0000256" key="6">
    <source>
        <dbReference type="ARBA" id="ARBA00023136"/>
    </source>
</evidence>
<protein>
    <recommendedName>
        <fullName evidence="8">Regulator of SigK</fullName>
    </recommendedName>
    <alternativeName>
        <fullName evidence="7">Sigma-K anti-sigma factor RskA</fullName>
    </alternativeName>
</protein>
<sequence length="242" mass="25231">MSEAPELEGLEALAAEHALGVLTGAERAEAEVRMARDPVFAAQVDAWRIRLAPLVDGVTPVAPPAGLWERIARRLPANDNPRAVRRLRFWRAAAMGGFGLAAASLAAVVVVANRPPTVIQAPPAQPGPLLNASLMPQAGGVQPLFVAAYDPQRKALIVTSLVPPGTDPLHVHQLWLIPGDGKPRSLGMVEPGTSRAMPMPETLDRMVSEGAELAVSVEPPGGSTDPQGPSGPIAARGALGRI</sequence>
<evidence type="ECO:0000256" key="3">
    <source>
        <dbReference type="ARBA" id="ARBA00022475"/>
    </source>
</evidence>
<keyword evidence="6 10" id="KW-0472">Membrane</keyword>
<dbReference type="PANTHER" id="PTHR37461">
    <property type="entry name" value="ANTI-SIGMA-K FACTOR RSKA"/>
    <property type="match status" value="1"/>
</dbReference>
<evidence type="ECO:0000313" key="12">
    <source>
        <dbReference type="EMBL" id="ACG78993.1"/>
    </source>
</evidence>
<dbReference type="Pfam" id="PF10099">
    <property type="entry name" value="RskA_C"/>
    <property type="match status" value="1"/>
</dbReference>
<dbReference type="InterPro" id="IPR051474">
    <property type="entry name" value="Anti-sigma-K/W_factor"/>
</dbReference>
<keyword evidence="13" id="KW-1185">Reference proteome</keyword>
<dbReference type="InterPro" id="IPR041916">
    <property type="entry name" value="Anti_sigma_zinc_sf"/>
</dbReference>
<dbReference type="Proteomes" id="UP000001868">
    <property type="component" value="Chromosome"/>
</dbReference>
<feature type="transmembrane region" description="Helical" evidence="10">
    <location>
        <begin position="92"/>
        <end position="112"/>
    </location>
</feature>
<dbReference type="AlphaFoldDB" id="B4RH45"/>
<evidence type="ECO:0000313" key="13">
    <source>
        <dbReference type="Proteomes" id="UP000001868"/>
    </source>
</evidence>
<evidence type="ECO:0000259" key="11">
    <source>
        <dbReference type="Pfam" id="PF10099"/>
    </source>
</evidence>
<evidence type="ECO:0000256" key="5">
    <source>
        <dbReference type="ARBA" id="ARBA00022989"/>
    </source>
</evidence>
<dbReference type="OrthoDB" id="9816387at2"/>
<evidence type="ECO:0000256" key="7">
    <source>
        <dbReference type="ARBA" id="ARBA00029829"/>
    </source>
</evidence>
<reference evidence="12 13" key="1">
    <citation type="journal article" date="2008" name="BMC Genomics">
        <title>Complete genome of Phenylobacterium zucineum - a novel facultative intracellular bacterium isolated from human erythroleukemia cell line K562.</title>
        <authorList>
            <person name="Luo Y."/>
            <person name="Xu X."/>
            <person name="Ding Z."/>
            <person name="Liu Z."/>
            <person name="Zhang B."/>
            <person name="Yan Z."/>
            <person name="Sun J."/>
            <person name="Hu S."/>
            <person name="Hu X."/>
        </authorList>
    </citation>
    <scope>NUCLEOTIDE SEQUENCE [LARGE SCALE GENOMIC DNA]</scope>
    <source>
        <strain evidence="12 13">HLK1</strain>
    </source>
</reference>
<dbReference type="Gene3D" id="1.10.10.1320">
    <property type="entry name" value="Anti-sigma factor, zinc-finger domain"/>
    <property type="match status" value="1"/>
</dbReference>
<accession>B4RH45</accession>
<organism evidence="12 13">
    <name type="scientific">Phenylobacterium zucineum (strain HLK1)</name>
    <dbReference type="NCBI Taxonomy" id="450851"/>
    <lineage>
        <taxon>Bacteria</taxon>
        <taxon>Pseudomonadati</taxon>
        <taxon>Pseudomonadota</taxon>
        <taxon>Alphaproteobacteria</taxon>
        <taxon>Caulobacterales</taxon>
        <taxon>Caulobacteraceae</taxon>
        <taxon>Phenylobacterium</taxon>
    </lineage>
</organism>
<dbReference type="GO" id="GO:0006417">
    <property type="term" value="P:regulation of translation"/>
    <property type="evidence" value="ECO:0007669"/>
    <property type="project" value="TreeGrafter"/>
</dbReference>
<evidence type="ECO:0000256" key="4">
    <source>
        <dbReference type="ARBA" id="ARBA00022692"/>
    </source>
</evidence>
<comment type="subcellular location">
    <subcellularLocation>
        <location evidence="2">Cell membrane</location>
    </subcellularLocation>
    <subcellularLocation>
        <location evidence="1">Membrane</location>
        <topology evidence="1">Single-pass membrane protein</topology>
    </subcellularLocation>
</comment>
<dbReference type="KEGG" id="pzu:PHZ_c2584"/>
<dbReference type="GO" id="GO:0005886">
    <property type="term" value="C:plasma membrane"/>
    <property type="evidence" value="ECO:0007669"/>
    <property type="project" value="UniProtKB-SubCell"/>
</dbReference>
<dbReference type="InterPro" id="IPR018764">
    <property type="entry name" value="RskA_C"/>
</dbReference>
<dbReference type="PANTHER" id="PTHR37461:SF1">
    <property type="entry name" value="ANTI-SIGMA-K FACTOR RSKA"/>
    <property type="match status" value="1"/>
</dbReference>
<feature type="domain" description="Anti-sigma K factor RskA C-terminal" evidence="11">
    <location>
        <begin position="101"/>
        <end position="233"/>
    </location>
</feature>
<evidence type="ECO:0000256" key="2">
    <source>
        <dbReference type="ARBA" id="ARBA00004236"/>
    </source>
</evidence>
<gene>
    <name evidence="12" type="ordered locus">PHZ_c2584</name>
</gene>
<evidence type="ECO:0000256" key="9">
    <source>
        <dbReference type="SAM" id="MobiDB-lite"/>
    </source>
</evidence>
<dbReference type="GO" id="GO:0016989">
    <property type="term" value="F:sigma factor antagonist activity"/>
    <property type="evidence" value="ECO:0007669"/>
    <property type="project" value="TreeGrafter"/>
</dbReference>
<dbReference type="EMBL" id="CP000747">
    <property type="protein sequence ID" value="ACG78993.1"/>
    <property type="molecule type" value="Genomic_DNA"/>
</dbReference>
<dbReference type="HOGENOM" id="CLU_075065_2_0_5"/>
<dbReference type="RefSeq" id="WP_012523131.1">
    <property type="nucleotide sequence ID" value="NC_011144.1"/>
</dbReference>
<evidence type="ECO:0000256" key="8">
    <source>
        <dbReference type="ARBA" id="ARBA00030803"/>
    </source>
</evidence>
<dbReference type="eggNOG" id="COG5343">
    <property type="taxonomic scope" value="Bacteria"/>
</dbReference>
<keyword evidence="5 10" id="KW-1133">Transmembrane helix</keyword>
<keyword evidence="4 10" id="KW-0812">Transmembrane</keyword>
<name>B4RH45_PHEZH</name>
<evidence type="ECO:0000256" key="1">
    <source>
        <dbReference type="ARBA" id="ARBA00004167"/>
    </source>
</evidence>
<feature type="region of interest" description="Disordered" evidence="9">
    <location>
        <begin position="217"/>
        <end position="242"/>
    </location>
</feature>
<evidence type="ECO:0000256" key="10">
    <source>
        <dbReference type="SAM" id="Phobius"/>
    </source>
</evidence>